<evidence type="ECO:0000313" key="3">
    <source>
        <dbReference type="EMBL" id="MER2252455.1"/>
    </source>
</evidence>
<protein>
    <submittedName>
        <fullName evidence="3">VOC family protein</fullName>
    </submittedName>
</protein>
<name>A0ABV1QT53_9HYPH</name>
<dbReference type="EMBL" id="JBELQE010000110">
    <property type="protein sequence ID" value="MER2252455.1"/>
    <property type="molecule type" value="Genomic_DNA"/>
</dbReference>
<keyword evidence="4" id="KW-1185">Reference proteome</keyword>
<dbReference type="Pfam" id="PF00903">
    <property type="entry name" value="Glyoxalase"/>
    <property type="match status" value="1"/>
</dbReference>
<dbReference type="PROSITE" id="PS51819">
    <property type="entry name" value="VOC"/>
    <property type="match status" value="1"/>
</dbReference>
<evidence type="ECO:0000313" key="4">
    <source>
        <dbReference type="Proteomes" id="UP001480955"/>
    </source>
</evidence>
<keyword evidence="1" id="KW-0479">Metal-binding</keyword>
<dbReference type="Gene3D" id="3.10.180.10">
    <property type="entry name" value="2,3-Dihydroxybiphenyl 1,2-Dioxygenase, domain 1"/>
    <property type="match status" value="1"/>
</dbReference>
<dbReference type="InterPro" id="IPR037523">
    <property type="entry name" value="VOC_core"/>
</dbReference>
<dbReference type="Proteomes" id="UP001480955">
    <property type="component" value="Unassembled WGS sequence"/>
</dbReference>
<evidence type="ECO:0000256" key="1">
    <source>
        <dbReference type="ARBA" id="ARBA00022723"/>
    </source>
</evidence>
<accession>A0ABV1QT53</accession>
<dbReference type="PANTHER" id="PTHR43048:SF5">
    <property type="entry name" value="BLR5325 PROTEIN"/>
    <property type="match status" value="1"/>
</dbReference>
<dbReference type="CDD" id="cd06587">
    <property type="entry name" value="VOC"/>
    <property type="match status" value="1"/>
</dbReference>
<gene>
    <name evidence="3" type="ORF">ABS772_21250</name>
</gene>
<feature type="domain" description="VOC" evidence="2">
    <location>
        <begin position="76"/>
        <end position="196"/>
    </location>
</feature>
<evidence type="ECO:0000259" key="2">
    <source>
        <dbReference type="PROSITE" id="PS51819"/>
    </source>
</evidence>
<organism evidence="3 4">
    <name type="scientific">Methylorubrum podarium</name>
    <dbReference type="NCBI Taxonomy" id="200476"/>
    <lineage>
        <taxon>Bacteria</taxon>
        <taxon>Pseudomonadati</taxon>
        <taxon>Pseudomonadota</taxon>
        <taxon>Alphaproteobacteria</taxon>
        <taxon>Hyphomicrobiales</taxon>
        <taxon>Methylobacteriaceae</taxon>
        <taxon>Methylorubrum</taxon>
    </lineage>
</organism>
<dbReference type="RefSeq" id="WP_350396744.1">
    <property type="nucleotide sequence ID" value="NZ_JBELQE010000110.1"/>
</dbReference>
<sequence length="200" mass="22092">MQAVLDALTDEFMSTSVVKIRAGIPSTNRNTVALAACRELERRGLAEHTGCGARSTLRWRRTRHRPERTPSPMHVRCDHVHLRSRDAVAAARFYVDLFGAREIRRDGSPVVSRVTIELGGLTVFIEQAPEGTTPASAQPHLGIEHIGLGVEDIEQAYEHVRRHGIEIISGINEVNPRLRTVFIKGPDGAVIELLQRLAGS</sequence>
<dbReference type="InterPro" id="IPR051785">
    <property type="entry name" value="MMCE/EMCE_epimerase"/>
</dbReference>
<dbReference type="PANTHER" id="PTHR43048">
    <property type="entry name" value="METHYLMALONYL-COA EPIMERASE"/>
    <property type="match status" value="1"/>
</dbReference>
<dbReference type="InterPro" id="IPR004360">
    <property type="entry name" value="Glyas_Fos-R_dOase_dom"/>
</dbReference>
<dbReference type="InterPro" id="IPR029068">
    <property type="entry name" value="Glyas_Bleomycin-R_OHBP_Dase"/>
</dbReference>
<reference evidence="3 4" key="1">
    <citation type="submission" date="2024-06" db="EMBL/GenBank/DDBJ databases">
        <authorList>
            <person name="Campbell A.G."/>
        </authorList>
    </citation>
    <scope>NUCLEOTIDE SEQUENCE [LARGE SCALE GENOMIC DNA]</scope>
    <source>
        <strain evidence="3 4">EM12</strain>
    </source>
</reference>
<proteinExistence type="predicted"/>
<dbReference type="SUPFAM" id="SSF54593">
    <property type="entry name" value="Glyoxalase/Bleomycin resistance protein/Dihydroxybiphenyl dioxygenase"/>
    <property type="match status" value="1"/>
</dbReference>
<comment type="caution">
    <text evidence="3">The sequence shown here is derived from an EMBL/GenBank/DDBJ whole genome shotgun (WGS) entry which is preliminary data.</text>
</comment>